<feature type="region of interest" description="Disordered" evidence="1">
    <location>
        <begin position="178"/>
        <end position="224"/>
    </location>
</feature>
<accession>A0AAQ4FN16</accession>
<keyword evidence="3" id="KW-1185">Reference proteome</keyword>
<proteinExistence type="predicted"/>
<name>A0AAQ4FN16_AMBAM</name>
<evidence type="ECO:0000256" key="1">
    <source>
        <dbReference type="SAM" id="MobiDB-lite"/>
    </source>
</evidence>
<reference evidence="2 3" key="1">
    <citation type="journal article" date="2023" name="Arcadia Sci">
        <title>De novo assembly of a long-read Amblyomma americanum tick genome.</title>
        <authorList>
            <person name="Chou S."/>
            <person name="Poskanzer K.E."/>
            <person name="Rollins M."/>
            <person name="Thuy-Boun P.S."/>
        </authorList>
    </citation>
    <scope>NUCLEOTIDE SEQUENCE [LARGE SCALE GENOMIC DNA]</scope>
    <source>
        <strain evidence="2">F_SG_1</strain>
        <tissue evidence="2">Salivary glands</tissue>
    </source>
</reference>
<gene>
    <name evidence="2" type="ORF">V5799_022085</name>
</gene>
<comment type="caution">
    <text evidence="2">The sequence shown here is derived from an EMBL/GenBank/DDBJ whole genome shotgun (WGS) entry which is preliminary data.</text>
</comment>
<sequence length="389" mass="41935">MAARPGSAPGAKKAPRSIQIAIEVEPNPDEGNDSDSYSGSSSEDDDYGDTEDAVVITRLVPRGAADRRPPSRRSPNGWSGGRRSGAVSEREVVISISDEHVADGGSRWDGRRTPPPCRVHGGYSVGPAGVPAPRIPRRAHKPTCRRITACTLPMMGPEPMYGKIGSAKGTRMDWKLSPDGTLNITMGPPLEKDEEEKKAKEGAEGEADKEAPKEGEPPKPVGSKMSLARIMTAGFMRPRLPVVFEAVIGPRPGLTPAVLKPSPDQSGSDTQISIVSRVEQCTCPPPLPPPPPPLPPRNEHAHCQELLLELLDRQEQAAVQIPQINLITPPARREPKSPPPKMSPMCTGTRRTAMHIMEVAATADDATLEEDRRRPTPLLHIMEKGNGYD</sequence>
<evidence type="ECO:0000313" key="3">
    <source>
        <dbReference type="Proteomes" id="UP001321473"/>
    </source>
</evidence>
<evidence type="ECO:0000313" key="2">
    <source>
        <dbReference type="EMBL" id="KAK8788143.1"/>
    </source>
</evidence>
<dbReference type="AlphaFoldDB" id="A0AAQ4FN16"/>
<feature type="compositionally biased region" description="Acidic residues" evidence="1">
    <location>
        <begin position="42"/>
        <end position="52"/>
    </location>
</feature>
<organism evidence="2 3">
    <name type="scientific">Amblyomma americanum</name>
    <name type="common">Lone star tick</name>
    <dbReference type="NCBI Taxonomy" id="6943"/>
    <lineage>
        <taxon>Eukaryota</taxon>
        <taxon>Metazoa</taxon>
        <taxon>Ecdysozoa</taxon>
        <taxon>Arthropoda</taxon>
        <taxon>Chelicerata</taxon>
        <taxon>Arachnida</taxon>
        <taxon>Acari</taxon>
        <taxon>Parasitiformes</taxon>
        <taxon>Ixodida</taxon>
        <taxon>Ixodoidea</taxon>
        <taxon>Ixodidae</taxon>
        <taxon>Amblyomminae</taxon>
        <taxon>Amblyomma</taxon>
    </lineage>
</organism>
<feature type="region of interest" description="Disordered" evidence="1">
    <location>
        <begin position="1"/>
        <end position="140"/>
    </location>
</feature>
<feature type="compositionally biased region" description="Basic and acidic residues" evidence="1">
    <location>
        <begin position="195"/>
        <end position="217"/>
    </location>
</feature>
<protein>
    <submittedName>
        <fullName evidence="2">Uncharacterized protein</fullName>
    </submittedName>
</protein>
<dbReference type="EMBL" id="JARKHS020001119">
    <property type="protein sequence ID" value="KAK8788143.1"/>
    <property type="molecule type" value="Genomic_DNA"/>
</dbReference>
<feature type="compositionally biased region" description="Basic and acidic residues" evidence="1">
    <location>
        <begin position="88"/>
        <end position="112"/>
    </location>
</feature>
<feature type="region of interest" description="Disordered" evidence="1">
    <location>
        <begin position="365"/>
        <end position="389"/>
    </location>
</feature>
<dbReference type="Proteomes" id="UP001321473">
    <property type="component" value="Unassembled WGS sequence"/>
</dbReference>